<gene>
    <name evidence="6" type="ORF">ACFQRF_05510</name>
</gene>
<feature type="domain" description="HTH lacI-type" evidence="4">
    <location>
        <begin position="2"/>
        <end position="56"/>
    </location>
</feature>
<dbReference type="InterPro" id="IPR001387">
    <property type="entry name" value="Cro/C1-type_HTH"/>
</dbReference>
<dbReference type="SUPFAM" id="SSF53822">
    <property type="entry name" value="Periplasmic binding protein-like I"/>
    <property type="match status" value="1"/>
</dbReference>
<evidence type="ECO:0000313" key="6">
    <source>
        <dbReference type="EMBL" id="MFC7327193.1"/>
    </source>
</evidence>
<dbReference type="SMART" id="SM00354">
    <property type="entry name" value="HTH_LACI"/>
    <property type="match status" value="1"/>
</dbReference>
<dbReference type="Gene3D" id="1.10.260.40">
    <property type="entry name" value="lambda repressor-like DNA-binding domains"/>
    <property type="match status" value="1"/>
</dbReference>
<evidence type="ECO:0000259" key="4">
    <source>
        <dbReference type="PROSITE" id="PS50932"/>
    </source>
</evidence>
<evidence type="ECO:0000313" key="7">
    <source>
        <dbReference type="Proteomes" id="UP001596540"/>
    </source>
</evidence>
<keyword evidence="2 6" id="KW-0238">DNA-binding</keyword>
<keyword evidence="3" id="KW-0804">Transcription</keyword>
<dbReference type="PROSITE" id="PS50932">
    <property type="entry name" value="HTH_LACI_2"/>
    <property type="match status" value="1"/>
</dbReference>
<dbReference type="CDD" id="cd01392">
    <property type="entry name" value="HTH_LacI"/>
    <property type="match status" value="1"/>
</dbReference>
<reference evidence="7" key="1">
    <citation type="journal article" date="2019" name="Int. J. Syst. Evol. Microbiol.">
        <title>The Global Catalogue of Microorganisms (GCM) 10K type strain sequencing project: providing services to taxonomists for standard genome sequencing and annotation.</title>
        <authorList>
            <consortium name="The Broad Institute Genomics Platform"/>
            <consortium name="The Broad Institute Genome Sequencing Center for Infectious Disease"/>
            <person name="Wu L."/>
            <person name="Ma J."/>
        </authorList>
    </citation>
    <scope>NUCLEOTIDE SEQUENCE [LARGE SCALE GENOMIC DNA]</scope>
    <source>
        <strain evidence="7">CGMCC 4.7382</strain>
    </source>
</reference>
<evidence type="ECO:0000256" key="1">
    <source>
        <dbReference type="ARBA" id="ARBA00023015"/>
    </source>
</evidence>
<dbReference type="PANTHER" id="PTHR30146:SF153">
    <property type="entry name" value="LACTOSE OPERON REPRESSOR"/>
    <property type="match status" value="1"/>
</dbReference>
<evidence type="ECO:0000259" key="5">
    <source>
        <dbReference type="PROSITE" id="PS50943"/>
    </source>
</evidence>
<name>A0ABW2KD45_9ACTN</name>
<organism evidence="6 7">
    <name type="scientific">Marinactinospora rubrisoli</name>
    <dbReference type="NCBI Taxonomy" id="2715399"/>
    <lineage>
        <taxon>Bacteria</taxon>
        <taxon>Bacillati</taxon>
        <taxon>Actinomycetota</taxon>
        <taxon>Actinomycetes</taxon>
        <taxon>Streptosporangiales</taxon>
        <taxon>Nocardiopsidaceae</taxon>
        <taxon>Marinactinospora</taxon>
    </lineage>
</organism>
<keyword evidence="1" id="KW-0805">Transcription regulation</keyword>
<evidence type="ECO:0000256" key="2">
    <source>
        <dbReference type="ARBA" id="ARBA00023125"/>
    </source>
</evidence>
<sequence length="334" mass="34935">MVTIADVARHAGVSISTVSYVLSGKRSISAETEGRVRAAIRHLGYRPNAGARALASSRSNVIALAVPLRSDMYLPVLMEFVTGVVTAARAHEHDVLLLTQDEGADGLRRVAGSALADAVIVMDVQQHDPRLEVLRGLRRPSALIGVPADPAGLTCVDLDFAASAAVCAGHLADLGHRRLGFVGPPEPVYARGTSFARRALAGFTDEVRRRSLTGAGTACTPNYPGVRRALDDLRARVPGLTGLVVHNEEALPVLLDVLHADGLAVPGDLSLTAICPDQQAASLAVPVTAVAIPAARLAADAVDAVMRELDGVPDRSVRLRAPELRVRASSGPVT</sequence>
<dbReference type="InterPro" id="IPR000843">
    <property type="entry name" value="HTH_LacI"/>
</dbReference>
<dbReference type="Pfam" id="PF00356">
    <property type="entry name" value="LacI"/>
    <property type="match status" value="1"/>
</dbReference>
<dbReference type="SUPFAM" id="SSF47413">
    <property type="entry name" value="lambda repressor-like DNA-binding domains"/>
    <property type="match status" value="1"/>
</dbReference>
<evidence type="ECO:0000256" key="3">
    <source>
        <dbReference type="ARBA" id="ARBA00023163"/>
    </source>
</evidence>
<dbReference type="Proteomes" id="UP001596540">
    <property type="component" value="Unassembled WGS sequence"/>
</dbReference>
<dbReference type="InterPro" id="IPR010982">
    <property type="entry name" value="Lambda_DNA-bd_dom_sf"/>
</dbReference>
<proteinExistence type="predicted"/>
<accession>A0ABW2KD45</accession>
<dbReference type="Gene3D" id="3.40.50.2300">
    <property type="match status" value="2"/>
</dbReference>
<feature type="domain" description="HTH cro/C1-type" evidence="5">
    <location>
        <begin position="3"/>
        <end position="32"/>
    </location>
</feature>
<dbReference type="PANTHER" id="PTHR30146">
    <property type="entry name" value="LACI-RELATED TRANSCRIPTIONAL REPRESSOR"/>
    <property type="match status" value="1"/>
</dbReference>
<dbReference type="InterPro" id="IPR046335">
    <property type="entry name" value="LacI/GalR-like_sensor"/>
</dbReference>
<dbReference type="RefSeq" id="WP_379869380.1">
    <property type="nucleotide sequence ID" value="NZ_JBHTBH010000002.1"/>
</dbReference>
<dbReference type="PROSITE" id="PS50943">
    <property type="entry name" value="HTH_CROC1"/>
    <property type="match status" value="1"/>
</dbReference>
<dbReference type="GO" id="GO:0003677">
    <property type="term" value="F:DNA binding"/>
    <property type="evidence" value="ECO:0007669"/>
    <property type="project" value="UniProtKB-KW"/>
</dbReference>
<dbReference type="InterPro" id="IPR028082">
    <property type="entry name" value="Peripla_BP_I"/>
</dbReference>
<dbReference type="Pfam" id="PF13377">
    <property type="entry name" value="Peripla_BP_3"/>
    <property type="match status" value="1"/>
</dbReference>
<comment type="caution">
    <text evidence="6">The sequence shown here is derived from an EMBL/GenBank/DDBJ whole genome shotgun (WGS) entry which is preliminary data.</text>
</comment>
<dbReference type="EMBL" id="JBHTBH010000002">
    <property type="protein sequence ID" value="MFC7327193.1"/>
    <property type="molecule type" value="Genomic_DNA"/>
</dbReference>
<keyword evidence="7" id="KW-1185">Reference proteome</keyword>
<protein>
    <submittedName>
        <fullName evidence="6">LacI family DNA-binding transcriptional regulator</fullName>
    </submittedName>
</protein>
<dbReference type="PROSITE" id="PS00356">
    <property type="entry name" value="HTH_LACI_1"/>
    <property type="match status" value="1"/>
</dbReference>